<evidence type="ECO:0000313" key="4">
    <source>
        <dbReference type="Proteomes" id="UP001500218"/>
    </source>
</evidence>
<protein>
    <recommendedName>
        <fullName evidence="1">Peroxynitrite isomerase</fullName>
        <ecNumber evidence="1">5.99.-.-</ecNumber>
    </recommendedName>
    <alternativeName>
        <fullName evidence="1">Ferric nitrobindin</fullName>
        <shortName evidence="1">Nb(III)</shortName>
    </alternativeName>
</protein>
<keyword evidence="1" id="KW-0413">Isomerase</keyword>
<proteinExistence type="inferred from homology"/>
<keyword evidence="1" id="KW-0479">Metal-binding</keyword>
<keyword evidence="1" id="KW-0349">Heme</keyword>
<dbReference type="PANTHER" id="PTHR15854">
    <property type="entry name" value="THAP4 PROTEIN"/>
    <property type="match status" value="1"/>
</dbReference>
<evidence type="ECO:0000259" key="2">
    <source>
        <dbReference type="Pfam" id="PF08768"/>
    </source>
</evidence>
<dbReference type="SUPFAM" id="SSF50814">
    <property type="entry name" value="Lipocalins"/>
    <property type="match status" value="1"/>
</dbReference>
<organism evidence="3 4">
    <name type="scientific">Luedemannella flava</name>
    <dbReference type="NCBI Taxonomy" id="349316"/>
    <lineage>
        <taxon>Bacteria</taxon>
        <taxon>Bacillati</taxon>
        <taxon>Actinomycetota</taxon>
        <taxon>Actinomycetes</taxon>
        <taxon>Micromonosporales</taxon>
        <taxon>Micromonosporaceae</taxon>
        <taxon>Luedemannella</taxon>
    </lineage>
</organism>
<dbReference type="InterPro" id="IPR022939">
    <property type="entry name" value="Nb(III)_bact/plant"/>
</dbReference>
<dbReference type="Pfam" id="PF08768">
    <property type="entry name" value="THAP4_heme-bd"/>
    <property type="match status" value="1"/>
</dbReference>
<comment type="cofactor">
    <cofactor evidence="1">
        <name>heme b</name>
        <dbReference type="ChEBI" id="CHEBI:60344"/>
    </cofactor>
    <text evidence="1">Binds 1 heme b group per subunit, that coordinates a highly solvent-exposed Fe(III) atom.</text>
</comment>
<dbReference type="InterPro" id="IPR014878">
    <property type="entry name" value="THAP4-like_heme-bd"/>
</dbReference>
<sequence length="183" mass="20322">MPEAYPYEETHDLRVGPDLHPALLGLLPFVGVWRGRGAGEYPTIESFEYAQEIRISHDGRPFLSYESRSWLVSPEDGTPIRPAAREVGWWRPIMGENGRATDEFEALMCTPTGIMELHIGKITNVRIEMATDAVVRTSTAKEVTAGKRIYGIVDRDLLYAQDMAAVGQPLTSHLAARLTRVAG</sequence>
<feature type="binding site" description="axial binding residue" evidence="1">
    <location>
        <position position="173"/>
    </location>
    <ligand>
        <name>heme b</name>
        <dbReference type="ChEBI" id="CHEBI:60344"/>
    </ligand>
    <ligandPart>
        <name>Fe</name>
        <dbReference type="ChEBI" id="CHEBI:18248"/>
    </ligandPart>
</feature>
<reference evidence="3 4" key="1">
    <citation type="journal article" date="2019" name="Int. J. Syst. Evol. Microbiol.">
        <title>The Global Catalogue of Microorganisms (GCM) 10K type strain sequencing project: providing services to taxonomists for standard genome sequencing and annotation.</title>
        <authorList>
            <consortium name="The Broad Institute Genomics Platform"/>
            <consortium name="The Broad Institute Genome Sequencing Center for Infectious Disease"/>
            <person name="Wu L."/>
            <person name="Ma J."/>
        </authorList>
    </citation>
    <scope>NUCLEOTIDE SEQUENCE [LARGE SCALE GENOMIC DNA]</scope>
    <source>
        <strain evidence="3 4">JCM 13250</strain>
    </source>
</reference>
<dbReference type="InterPro" id="IPR045165">
    <property type="entry name" value="Nitrobindin"/>
</dbReference>
<dbReference type="PANTHER" id="PTHR15854:SF4">
    <property type="entry name" value="PEROXYNITRITE ISOMERASE THAP4"/>
    <property type="match status" value="1"/>
</dbReference>
<dbReference type="Gene3D" id="2.40.128.20">
    <property type="match status" value="1"/>
</dbReference>
<dbReference type="CDD" id="cd07828">
    <property type="entry name" value="lipocalin_heme-bd-THAP4-like"/>
    <property type="match status" value="1"/>
</dbReference>
<dbReference type="EMBL" id="BAAALT010000111">
    <property type="protein sequence ID" value="GAA1811953.1"/>
    <property type="molecule type" value="Genomic_DNA"/>
</dbReference>
<evidence type="ECO:0000256" key="1">
    <source>
        <dbReference type="HAMAP-Rule" id="MF_01297"/>
    </source>
</evidence>
<dbReference type="Proteomes" id="UP001500218">
    <property type="component" value="Unassembled WGS sequence"/>
</dbReference>
<evidence type="ECO:0000313" key="3">
    <source>
        <dbReference type="EMBL" id="GAA1811953.1"/>
    </source>
</evidence>
<comment type="pathway">
    <text evidence="1">Nitrogen metabolism.</text>
</comment>
<comment type="similarity">
    <text evidence="1">Belongs to the nitrobindin family.</text>
</comment>
<feature type="binding site" evidence="1">
    <location>
        <position position="43"/>
    </location>
    <ligand>
        <name>heme b</name>
        <dbReference type="ChEBI" id="CHEBI:60344"/>
    </ligand>
</feature>
<comment type="caution">
    <text evidence="3">The sequence shown here is derived from an EMBL/GenBank/DDBJ whole genome shotgun (WGS) entry which is preliminary data.</text>
</comment>
<dbReference type="HAMAP" id="MF_01297">
    <property type="entry name" value="nitrobindin"/>
    <property type="match status" value="1"/>
</dbReference>
<keyword evidence="1" id="KW-0408">Iron</keyword>
<comment type="function">
    <text evidence="1">Heme-binding protein able to scavenge peroxynitrite and to protect free L-tyrosine against peroxynitrite-mediated nitration, by acting as a peroxynitrite isomerase that converts peroxynitrite to nitrate. Therefore, this protein likely plays a role in peroxynitrite sensing and in the detoxification of reactive nitrogen and oxygen species (RNS and ROS, respectively). Is able to bind nitric oxide (NO) in vitro, but may act as a sensor of peroxynitrite levels in vivo.</text>
</comment>
<dbReference type="InterPro" id="IPR012674">
    <property type="entry name" value="Calycin"/>
</dbReference>
<name>A0ABN2M9R3_9ACTN</name>
<keyword evidence="4" id="KW-1185">Reference proteome</keyword>
<gene>
    <name evidence="3" type="ORF">GCM10009682_36640</name>
</gene>
<dbReference type="EC" id="5.99.-.-" evidence="1"/>
<feature type="domain" description="THAP4-like heme-binding" evidence="2">
    <location>
        <begin position="23"/>
        <end position="180"/>
    </location>
</feature>
<feature type="short sequence motif" description="GXWXGXG" evidence="1">
    <location>
        <begin position="31"/>
        <end position="37"/>
    </location>
</feature>
<comment type="domain">
    <text evidence="1">Forms a 10-stranded antiparallel beta-barrel structure able to accommodate a hydrophobic ligand in its interior. In fact, this fold hosts the heme group, which is located in a wide surface cleft.</text>
</comment>
<comment type="catalytic activity">
    <reaction evidence="1">
        <text>peroxynitrite = nitrate</text>
        <dbReference type="Rhea" id="RHEA:63116"/>
        <dbReference type="ChEBI" id="CHEBI:17632"/>
        <dbReference type="ChEBI" id="CHEBI:25941"/>
    </reaction>
</comment>
<accession>A0ABN2M9R3</accession>
<feature type="binding site" evidence="1">
    <location>
        <position position="141"/>
    </location>
    <ligand>
        <name>heme b</name>
        <dbReference type="ChEBI" id="CHEBI:60344"/>
    </ligand>
</feature>